<dbReference type="FunFam" id="1.20.1280.290:FF:000016">
    <property type="entry name" value="Cystinosin homolog"/>
    <property type="match status" value="1"/>
</dbReference>
<comment type="catalytic activity">
    <reaction evidence="10">
        <text>L-cystine(out) + H(+)(out) = L-cystine(in) + H(+)(in)</text>
        <dbReference type="Rhea" id="RHEA:66172"/>
        <dbReference type="ChEBI" id="CHEBI:15378"/>
        <dbReference type="ChEBI" id="CHEBI:35491"/>
    </reaction>
    <physiologicalReaction direction="left-to-right" evidence="10">
        <dbReference type="Rhea" id="RHEA:66173"/>
    </physiologicalReaction>
</comment>
<evidence type="ECO:0000313" key="13">
    <source>
        <dbReference type="EMBL" id="RZF32256.1"/>
    </source>
</evidence>
<dbReference type="SMR" id="A0A482WGB6"/>
<feature type="transmembrane region" description="Helical" evidence="11">
    <location>
        <begin position="209"/>
        <end position="230"/>
    </location>
</feature>
<feature type="transmembrane region" description="Helical" evidence="11">
    <location>
        <begin position="125"/>
        <end position="146"/>
    </location>
</feature>
<keyword evidence="9" id="KW-0458">Lysosome</keyword>
<evidence type="ECO:0000256" key="8">
    <source>
        <dbReference type="ARBA" id="ARBA00023136"/>
    </source>
</evidence>
<evidence type="ECO:0000256" key="10">
    <source>
        <dbReference type="ARBA" id="ARBA00048473"/>
    </source>
</evidence>
<keyword evidence="8 11" id="KW-0472">Membrane</keyword>
<evidence type="ECO:0000256" key="1">
    <source>
        <dbReference type="ARBA" id="ARBA00004155"/>
    </source>
</evidence>
<keyword evidence="4 11" id="KW-0812">Transmembrane</keyword>
<proteinExistence type="inferred from homology"/>
<dbReference type="InParanoid" id="A0A482WGB6"/>
<dbReference type="InterPro" id="IPR006603">
    <property type="entry name" value="PQ-loop_rpt"/>
</dbReference>
<sequence length="386" mass="43537">MCQRKIISFIFVAIICCGLNAVKAADLIVSDQDVSILVNETQNVEMVLEGTLQKPVEVKIETQHKDVVKANPSIIGLNPPGPFSFKVTGLKPGLSLVYVSSNSTPASELNTIRAFVRVTVQHSYILEYISLTVGWLYFAAWSVSFYPQIYHNWERKSVVGLNFDFLALNLLGFTLYAIFNFGLYLVPEIEDEYFSRHPTGTNPVQLNDIVFAIHATFATLFTIIQCFCYESGAQRVSTTARSILFLFFIIFTTTLGLALFNKVHWLDFLYYCSYIKLTITLIKYIPQAYMNYKRKSTLGWSIGNVLLDFTGGILSMAQMLVNAFNYDDLQSIVGDPVKFGLGLFSVIFDVFFIVQHYVLYREINYELLPGDSSEAINHPSSTAESD</sequence>
<evidence type="ECO:0000256" key="3">
    <source>
        <dbReference type="ARBA" id="ARBA00022448"/>
    </source>
</evidence>
<evidence type="ECO:0000256" key="5">
    <source>
        <dbReference type="ARBA" id="ARBA00022737"/>
    </source>
</evidence>
<evidence type="ECO:0000313" key="14">
    <source>
        <dbReference type="Proteomes" id="UP000291343"/>
    </source>
</evidence>
<feature type="transmembrane region" description="Helical" evidence="11">
    <location>
        <begin position="341"/>
        <end position="360"/>
    </location>
</feature>
<organism evidence="13 14">
    <name type="scientific">Laodelphax striatellus</name>
    <name type="common">Small brown planthopper</name>
    <name type="synonym">Delphax striatella</name>
    <dbReference type="NCBI Taxonomy" id="195883"/>
    <lineage>
        <taxon>Eukaryota</taxon>
        <taxon>Metazoa</taxon>
        <taxon>Ecdysozoa</taxon>
        <taxon>Arthropoda</taxon>
        <taxon>Hexapoda</taxon>
        <taxon>Insecta</taxon>
        <taxon>Pterygota</taxon>
        <taxon>Neoptera</taxon>
        <taxon>Paraneoptera</taxon>
        <taxon>Hemiptera</taxon>
        <taxon>Auchenorrhyncha</taxon>
        <taxon>Fulgoroidea</taxon>
        <taxon>Delphacidae</taxon>
        <taxon>Criomorphinae</taxon>
        <taxon>Laodelphax</taxon>
    </lineage>
</organism>
<dbReference type="EMBL" id="QKKF02037370">
    <property type="protein sequence ID" value="RZF32256.1"/>
    <property type="molecule type" value="Genomic_DNA"/>
</dbReference>
<dbReference type="GO" id="GO:0005765">
    <property type="term" value="C:lysosomal membrane"/>
    <property type="evidence" value="ECO:0007669"/>
    <property type="project" value="UniProtKB-SubCell"/>
</dbReference>
<evidence type="ECO:0008006" key="15">
    <source>
        <dbReference type="Google" id="ProtNLM"/>
    </source>
</evidence>
<comment type="caution">
    <text evidence="13">The sequence shown here is derived from an EMBL/GenBank/DDBJ whole genome shotgun (WGS) entry which is preliminary data.</text>
</comment>
<dbReference type="SMART" id="SM00679">
    <property type="entry name" value="CTNS"/>
    <property type="match status" value="2"/>
</dbReference>
<dbReference type="OrthoDB" id="75720at2759"/>
<feature type="transmembrane region" description="Helical" evidence="11">
    <location>
        <begin position="268"/>
        <end position="286"/>
    </location>
</feature>
<dbReference type="PANTHER" id="PTHR13131:SF5">
    <property type="entry name" value="CYSTINOSIN"/>
    <property type="match status" value="1"/>
</dbReference>
<protein>
    <recommendedName>
        <fullName evidence="15">Cystinosin</fullName>
    </recommendedName>
</protein>
<keyword evidence="14" id="KW-1185">Reference proteome</keyword>
<evidence type="ECO:0000256" key="11">
    <source>
        <dbReference type="SAM" id="Phobius"/>
    </source>
</evidence>
<evidence type="ECO:0000256" key="7">
    <source>
        <dbReference type="ARBA" id="ARBA00022989"/>
    </source>
</evidence>
<keyword evidence="12" id="KW-0732">Signal</keyword>
<dbReference type="AlphaFoldDB" id="A0A482WGB6"/>
<evidence type="ECO:0000256" key="9">
    <source>
        <dbReference type="ARBA" id="ARBA00023228"/>
    </source>
</evidence>
<feature type="signal peptide" evidence="12">
    <location>
        <begin position="1"/>
        <end position="24"/>
    </location>
</feature>
<dbReference type="Gene3D" id="1.20.1280.290">
    <property type="match status" value="2"/>
</dbReference>
<feature type="chain" id="PRO_5019862173" description="Cystinosin" evidence="12">
    <location>
        <begin position="25"/>
        <end position="386"/>
    </location>
</feature>
<dbReference type="STRING" id="195883.A0A482WGB6"/>
<reference evidence="13 14" key="1">
    <citation type="journal article" date="2017" name="Gigascience">
        <title>Genome sequence of the small brown planthopper, Laodelphax striatellus.</title>
        <authorList>
            <person name="Zhu J."/>
            <person name="Jiang F."/>
            <person name="Wang X."/>
            <person name="Yang P."/>
            <person name="Bao Y."/>
            <person name="Zhao W."/>
            <person name="Wang W."/>
            <person name="Lu H."/>
            <person name="Wang Q."/>
            <person name="Cui N."/>
            <person name="Li J."/>
            <person name="Chen X."/>
            <person name="Luo L."/>
            <person name="Yu J."/>
            <person name="Kang L."/>
            <person name="Cui F."/>
        </authorList>
    </citation>
    <scope>NUCLEOTIDE SEQUENCE [LARGE SCALE GENOMIC DNA]</scope>
    <source>
        <strain evidence="13">Lst14</strain>
    </source>
</reference>
<evidence type="ECO:0000256" key="12">
    <source>
        <dbReference type="SAM" id="SignalP"/>
    </source>
</evidence>
<evidence type="ECO:0000256" key="2">
    <source>
        <dbReference type="ARBA" id="ARBA00006855"/>
    </source>
</evidence>
<dbReference type="GO" id="GO:0015293">
    <property type="term" value="F:symporter activity"/>
    <property type="evidence" value="ECO:0007669"/>
    <property type="project" value="UniProtKB-KW"/>
</dbReference>
<evidence type="ECO:0000256" key="4">
    <source>
        <dbReference type="ARBA" id="ARBA00022692"/>
    </source>
</evidence>
<name>A0A482WGB6_LAOST</name>
<keyword evidence="6" id="KW-0769">Symport</keyword>
<dbReference type="Pfam" id="PF04193">
    <property type="entry name" value="PQ-loop"/>
    <property type="match status" value="2"/>
</dbReference>
<keyword evidence="7 11" id="KW-1133">Transmembrane helix</keyword>
<dbReference type="NCBIfam" id="TIGR00951">
    <property type="entry name" value="2A43"/>
    <property type="match status" value="1"/>
</dbReference>
<dbReference type="InterPro" id="IPR005282">
    <property type="entry name" value="LC_transporter"/>
</dbReference>
<comment type="subcellular location">
    <subcellularLocation>
        <location evidence="1">Lysosome membrane</location>
        <topology evidence="1">Multi-pass membrane protein</topology>
    </subcellularLocation>
</comment>
<accession>A0A482WGB6</accession>
<keyword evidence="5" id="KW-0677">Repeat</keyword>
<feature type="transmembrane region" description="Helical" evidence="11">
    <location>
        <begin position="242"/>
        <end position="262"/>
    </location>
</feature>
<dbReference type="GO" id="GO:0015184">
    <property type="term" value="F:L-cystine transmembrane transporter activity"/>
    <property type="evidence" value="ECO:0007669"/>
    <property type="project" value="TreeGrafter"/>
</dbReference>
<feature type="transmembrane region" description="Helical" evidence="11">
    <location>
        <begin position="158"/>
        <end position="179"/>
    </location>
</feature>
<feature type="transmembrane region" description="Helical" evidence="11">
    <location>
        <begin position="298"/>
        <end position="321"/>
    </location>
</feature>
<comment type="similarity">
    <text evidence="2">Belongs to the cystinosin family.</text>
</comment>
<dbReference type="Proteomes" id="UP000291343">
    <property type="component" value="Unassembled WGS sequence"/>
</dbReference>
<evidence type="ECO:0000256" key="6">
    <source>
        <dbReference type="ARBA" id="ARBA00022847"/>
    </source>
</evidence>
<dbReference type="FunCoup" id="A0A482WGB6">
    <property type="interactions" value="390"/>
</dbReference>
<dbReference type="PANTHER" id="PTHR13131">
    <property type="entry name" value="CYSTINOSIN"/>
    <property type="match status" value="1"/>
</dbReference>
<keyword evidence="3" id="KW-0813">Transport</keyword>
<gene>
    <name evidence="13" type="ORF">LSTR_LSTR009485</name>
</gene>